<gene>
    <name evidence="1" type="ORF">MSG28_011092</name>
</gene>
<comment type="caution">
    <text evidence="1">The sequence shown here is derived from an EMBL/GenBank/DDBJ whole genome shotgun (WGS) entry which is preliminary data.</text>
</comment>
<dbReference type="Proteomes" id="UP001064048">
    <property type="component" value="Chromosome 18"/>
</dbReference>
<accession>A0ACC0KQF7</accession>
<reference evidence="1 2" key="1">
    <citation type="journal article" date="2022" name="Genome Biol. Evol.">
        <title>The Spruce Budworm Genome: Reconstructing the Evolutionary History of Antifreeze Proteins.</title>
        <authorList>
            <person name="Beliveau C."/>
            <person name="Gagne P."/>
            <person name="Picq S."/>
            <person name="Vernygora O."/>
            <person name="Keeling C.I."/>
            <person name="Pinkney K."/>
            <person name="Doucet D."/>
            <person name="Wen F."/>
            <person name="Johnston J.S."/>
            <person name="Maaroufi H."/>
            <person name="Boyle B."/>
            <person name="Laroche J."/>
            <person name="Dewar K."/>
            <person name="Juretic N."/>
            <person name="Blackburn G."/>
            <person name="Nisole A."/>
            <person name="Brunet B."/>
            <person name="Brandao M."/>
            <person name="Lumley L."/>
            <person name="Duan J."/>
            <person name="Quan G."/>
            <person name="Lucarotti C.J."/>
            <person name="Roe A.D."/>
            <person name="Sperling F.A.H."/>
            <person name="Levesque R.C."/>
            <person name="Cusson M."/>
        </authorList>
    </citation>
    <scope>NUCLEOTIDE SEQUENCE [LARGE SCALE GENOMIC DNA]</scope>
    <source>
        <strain evidence="1">Glfc:IPQL:Cfum</strain>
    </source>
</reference>
<proteinExistence type="predicted"/>
<sequence length="81" mass="9401">MVVFMRQTTYSDNREDQMWARRAFTAGNHIGLDTEHEFTVTVIRLSLVRRQQGSGVAAAWHRLRSGGERPSTGHRRTRKNF</sequence>
<keyword evidence="2" id="KW-1185">Reference proteome</keyword>
<dbReference type="EMBL" id="CM046118">
    <property type="protein sequence ID" value="KAI8438674.1"/>
    <property type="molecule type" value="Genomic_DNA"/>
</dbReference>
<evidence type="ECO:0000313" key="2">
    <source>
        <dbReference type="Proteomes" id="UP001064048"/>
    </source>
</evidence>
<name>A0ACC0KQF7_CHOFU</name>
<evidence type="ECO:0000313" key="1">
    <source>
        <dbReference type="EMBL" id="KAI8438674.1"/>
    </source>
</evidence>
<organism evidence="1 2">
    <name type="scientific">Choristoneura fumiferana</name>
    <name type="common">Spruce budworm moth</name>
    <name type="synonym">Archips fumiferana</name>
    <dbReference type="NCBI Taxonomy" id="7141"/>
    <lineage>
        <taxon>Eukaryota</taxon>
        <taxon>Metazoa</taxon>
        <taxon>Ecdysozoa</taxon>
        <taxon>Arthropoda</taxon>
        <taxon>Hexapoda</taxon>
        <taxon>Insecta</taxon>
        <taxon>Pterygota</taxon>
        <taxon>Neoptera</taxon>
        <taxon>Endopterygota</taxon>
        <taxon>Lepidoptera</taxon>
        <taxon>Glossata</taxon>
        <taxon>Ditrysia</taxon>
        <taxon>Tortricoidea</taxon>
        <taxon>Tortricidae</taxon>
        <taxon>Tortricinae</taxon>
        <taxon>Choristoneura</taxon>
    </lineage>
</organism>
<protein>
    <submittedName>
        <fullName evidence="1">Uncharacterized protein</fullName>
    </submittedName>
</protein>